<evidence type="ECO:0000256" key="6">
    <source>
        <dbReference type="SAM" id="Phobius"/>
    </source>
</evidence>
<dbReference type="PANTHER" id="PTHR11654">
    <property type="entry name" value="OLIGOPEPTIDE TRANSPORTER-RELATED"/>
    <property type="match status" value="1"/>
</dbReference>
<reference evidence="8" key="1">
    <citation type="journal article" date="2019" name="Gigascience">
        <title>De novo genome assembly of the endangered Acer yangbiense, a plant species with extremely small populations endemic to Yunnan Province, China.</title>
        <authorList>
            <person name="Yang J."/>
            <person name="Wariss H.M."/>
            <person name="Tao L."/>
            <person name="Zhang R."/>
            <person name="Yun Q."/>
            <person name="Hollingsworth P."/>
            <person name="Dao Z."/>
            <person name="Luo G."/>
            <person name="Guo H."/>
            <person name="Ma Y."/>
            <person name="Sun W."/>
        </authorList>
    </citation>
    <scope>NUCLEOTIDE SEQUENCE [LARGE SCALE GENOMIC DNA]</scope>
    <source>
        <strain evidence="8">cv. br00</strain>
    </source>
</reference>
<gene>
    <name evidence="7" type="ORF">DKX38_003660</name>
</gene>
<comment type="similarity">
    <text evidence="2">Belongs to the major facilitator superfamily. Proton-dependent oligopeptide transporter (POT/PTR) (TC 2.A.17) family.</text>
</comment>
<dbReference type="GO" id="GO:0022857">
    <property type="term" value="F:transmembrane transporter activity"/>
    <property type="evidence" value="ECO:0007669"/>
    <property type="project" value="InterPro"/>
</dbReference>
<evidence type="ECO:0000256" key="2">
    <source>
        <dbReference type="ARBA" id="ARBA00005982"/>
    </source>
</evidence>
<proteinExistence type="inferred from homology"/>
<evidence type="ECO:0000256" key="4">
    <source>
        <dbReference type="ARBA" id="ARBA00022989"/>
    </source>
</evidence>
<dbReference type="Pfam" id="PF00854">
    <property type="entry name" value="PTR2"/>
    <property type="match status" value="1"/>
</dbReference>
<dbReference type="Gene3D" id="1.20.1250.20">
    <property type="entry name" value="MFS general substrate transporter like domains"/>
    <property type="match status" value="1"/>
</dbReference>
<dbReference type="InterPro" id="IPR000109">
    <property type="entry name" value="POT_fam"/>
</dbReference>
<dbReference type="AlphaFoldDB" id="A0A5N5NRZ5"/>
<keyword evidence="5 6" id="KW-0472">Membrane</keyword>
<evidence type="ECO:0000256" key="3">
    <source>
        <dbReference type="ARBA" id="ARBA00022692"/>
    </source>
</evidence>
<organism evidence="7 8">
    <name type="scientific">Salix brachista</name>
    <dbReference type="NCBI Taxonomy" id="2182728"/>
    <lineage>
        <taxon>Eukaryota</taxon>
        <taxon>Viridiplantae</taxon>
        <taxon>Streptophyta</taxon>
        <taxon>Embryophyta</taxon>
        <taxon>Tracheophyta</taxon>
        <taxon>Spermatophyta</taxon>
        <taxon>Magnoliopsida</taxon>
        <taxon>eudicotyledons</taxon>
        <taxon>Gunneridae</taxon>
        <taxon>Pentapetalae</taxon>
        <taxon>rosids</taxon>
        <taxon>fabids</taxon>
        <taxon>Malpighiales</taxon>
        <taxon>Salicaceae</taxon>
        <taxon>Saliceae</taxon>
        <taxon>Salix</taxon>
    </lineage>
</organism>
<dbReference type="InterPro" id="IPR036259">
    <property type="entry name" value="MFS_trans_sf"/>
</dbReference>
<dbReference type="Proteomes" id="UP000326939">
    <property type="component" value="Chromosome 2"/>
</dbReference>
<sequence>MSLLTLAVSVPTLRPPSCGHGIKEARCDRRHLLYRRTFDGAFTFLGYIQDDVKWALGYDLPTLGVAASIIVFMVGTPFYRHKLPTESPFTRMAQVIVSAVRKWKAPVQDSLAKLPWRMAQVRAATSIPNTILAPVHTLFIKQGTVLDRSTGPHFEIPPACLTAFVTISMLISLAIYDRYFVPMARHYTKKTKRNYIAAETGNWVCVSCYFDDHSLLSRKEEA</sequence>
<evidence type="ECO:0000313" key="7">
    <source>
        <dbReference type="EMBL" id="KAB5569867.1"/>
    </source>
</evidence>
<evidence type="ECO:0000256" key="5">
    <source>
        <dbReference type="ARBA" id="ARBA00023136"/>
    </source>
</evidence>
<comment type="subcellular location">
    <subcellularLocation>
        <location evidence="1">Membrane</location>
        <topology evidence="1">Multi-pass membrane protein</topology>
    </subcellularLocation>
</comment>
<comment type="caution">
    <text evidence="7">The sequence shown here is derived from an EMBL/GenBank/DDBJ whole genome shotgun (WGS) entry which is preliminary data.</text>
</comment>
<evidence type="ECO:0000256" key="1">
    <source>
        <dbReference type="ARBA" id="ARBA00004141"/>
    </source>
</evidence>
<dbReference type="GO" id="GO:0016020">
    <property type="term" value="C:membrane"/>
    <property type="evidence" value="ECO:0007669"/>
    <property type="project" value="UniProtKB-SubCell"/>
</dbReference>
<protein>
    <submittedName>
        <fullName evidence="7">Uncharacterized protein</fullName>
    </submittedName>
</protein>
<accession>A0A5N5NRZ5</accession>
<feature type="transmembrane region" description="Helical" evidence="6">
    <location>
        <begin position="156"/>
        <end position="176"/>
    </location>
</feature>
<keyword evidence="4 6" id="KW-1133">Transmembrane helix</keyword>
<dbReference type="EMBL" id="VDCV01000002">
    <property type="protein sequence ID" value="KAB5569867.1"/>
    <property type="molecule type" value="Genomic_DNA"/>
</dbReference>
<keyword evidence="8" id="KW-1185">Reference proteome</keyword>
<name>A0A5N5NRZ5_9ROSI</name>
<evidence type="ECO:0000313" key="8">
    <source>
        <dbReference type="Proteomes" id="UP000326939"/>
    </source>
</evidence>
<keyword evidence="3 6" id="KW-0812">Transmembrane</keyword>